<protein>
    <submittedName>
        <fullName evidence="2">Uncharacterized protein</fullName>
    </submittedName>
</protein>
<proteinExistence type="predicted"/>
<organism evidence="2 3">
    <name type="scientific">Ostreobium quekettii</name>
    <dbReference type="NCBI Taxonomy" id="121088"/>
    <lineage>
        <taxon>Eukaryota</taxon>
        <taxon>Viridiplantae</taxon>
        <taxon>Chlorophyta</taxon>
        <taxon>core chlorophytes</taxon>
        <taxon>Ulvophyceae</taxon>
        <taxon>TCBD clade</taxon>
        <taxon>Bryopsidales</taxon>
        <taxon>Ostreobineae</taxon>
        <taxon>Ostreobiaceae</taxon>
        <taxon>Ostreobium</taxon>
    </lineage>
</organism>
<name>A0A8S1J8A4_9CHLO</name>
<comment type="caution">
    <text evidence="2">The sequence shown here is derived from an EMBL/GenBank/DDBJ whole genome shotgun (WGS) entry which is preliminary data.</text>
</comment>
<feature type="region of interest" description="Disordered" evidence="1">
    <location>
        <begin position="194"/>
        <end position="229"/>
    </location>
</feature>
<feature type="compositionally biased region" description="Low complexity" evidence="1">
    <location>
        <begin position="11"/>
        <end position="33"/>
    </location>
</feature>
<feature type="compositionally biased region" description="Basic and acidic residues" evidence="1">
    <location>
        <begin position="36"/>
        <end position="48"/>
    </location>
</feature>
<feature type="region of interest" description="Disordered" evidence="1">
    <location>
        <begin position="1"/>
        <end position="48"/>
    </location>
</feature>
<dbReference type="AlphaFoldDB" id="A0A8S1J8A4"/>
<evidence type="ECO:0000313" key="2">
    <source>
        <dbReference type="EMBL" id="CAD7702123.1"/>
    </source>
</evidence>
<sequence>RPLGVCPSGRSPGSSMAGAADSAGCSAPGAAPADIRMARTPREEDFSTSLRERIALRSTSVDPRRSLARVGGDASPSRGAEGWEMGSGRKRRGAEAAGDEDFILFLEAFLADDGGQWLHRRGGAGAWREGDFRGGDSAHKSGMPKSAGVGGRFLGHRKRQRPLGDVSNLLAASQPGRASDWSRWPAAAMLDDGRTPSPSVVPGRHNTTNPPTCPDAGEGERRVGGAPDARGCVRTISHRHRRGCDSDRGWEPDGWDVRRMGALPPGEAAIDALSSRMSRLMSDSGALSTSSGRFGSQASPSARPELRAGICLALSANDGAVEMECDVCNVLEAASKAGSPCGNGWSQEGKV</sequence>
<keyword evidence="3" id="KW-1185">Reference proteome</keyword>
<dbReference type="Proteomes" id="UP000708148">
    <property type="component" value="Unassembled WGS sequence"/>
</dbReference>
<feature type="non-terminal residue" evidence="2">
    <location>
        <position position="1"/>
    </location>
</feature>
<accession>A0A8S1J8A4</accession>
<dbReference type="EMBL" id="CAJHUC010001717">
    <property type="protein sequence ID" value="CAD7702123.1"/>
    <property type="molecule type" value="Genomic_DNA"/>
</dbReference>
<feature type="region of interest" description="Disordered" evidence="1">
    <location>
        <begin position="61"/>
        <end position="92"/>
    </location>
</feature>
<gene>
    <name evidence="2" type="ORF">OSTQU699_LOCUS7480</name>
</gene>
<evidence type="ECO:0000256" key="1">
    <source>
        <dbReference type="SAM" id="MobiDB-lite"/>
    </source>
</evidence>
<evidence type="ECO:0000313" key="3">
    <source>
        <dbReference type="Proteomes" id="UP000708148"/>
    </source>
</evidence>
<reference evidence="2" key="1">
    <citation type="submission" date="2020-12" db="EMBL/GenBank/DDBJ databases">
        <authorList>
            <person name="Iha C."/>
        </authorList>
    </citation>
    <scope>NUCLEOTIDE SEQUENCE</scope>
</reference>